<accession>A0A7I8K9R3</accession>
<sequence length="45" mass="5117">MEVGRMSESFNSGPHSKRRLFITSQRDLELAHVVFIPSINGVLFL</sequence>
<keyword evidence="2" id="KW-1185">Reference proteome</keyword>
<dbReference type="EMBL" id="LR746266">
    <property type="protein sequence ID" value="CAA7393754.1"/>
    <property type="molecule type" value="Genomic_DNA"/>
</dbReference>
<organism evidence="1 2">
    <name type="scientific">Spirodela intermedia</name>
    <name type="common">Intermediate duckweed</name>
    <dbReference type="NCBI Taxonomy" id="51605"/>
    <lineage>
        <taxon>Eukaryota</taxon>
        <taxon>Viridiplantae</taxon>
        <taxon>Streptophyta</taxon>
        <taxon>Embryophyta</taxon>
        <taxon>Tracheophyta</taxon>
        <taxon>Spermatophyta</taxon>
        <taxon>Magnoliopsida</taxon>
        <taxon>Liliopsida</taxon>
        <taxon>Araceae</taxon>
        <taxon>Lemnoideae</taxon>
        <taxon>Spirodela</taxon>
    </lineage>
</organism>
<dbReference type="AlphaFoldDB" id="A0A7I8K9R3"/>
<gene>
    <name evidence="1" type="ORF">SI8410_03004465</name>
</gene>
<reference evidence="1" key="1">
    <citation type="submission" date="2020-02" db="EMBL/GenBank/DDBJ databases">
        <authorList>
            <person name="Scholz U."/>
            <person name="Mascher M."/>
            <person name="Fiebig A."/>
        </authorList>
    </citation>
    <scope>NUCLEOTIDE SEQUENCE</scope>
</reference>
<dbReference type="Proteomes" id="UP000663760">
    <property type="component" value="Chromosome 3"/>
</dbReference>
<evidence type="ECO:0000313" key="1">
    <source>
        <dbReference type="EMBL" id="CAA7393754.1"/>
    </source>
</evidence>
<evidence type="ECO:0000313" key="2">
    <source>
        <dbReference type="Proteomes" id="UP000663760"/>
    </source>
</evidence>
<name>A0A7I8K9R3_SPIIN</name>
<proteinExistence type="predicted"/>
<protein>
    <submittedName>
        <fullName evidence="1">Uncharacterized protein</fullName>
    </submittedName>
</protein>